<organism evidence="3 4">
    <name type="scientific">Tritrichomonas musculus</name>
    <dbReference type="NCBI Taxonomy" id="1915356"/>
    <lineage>
        <taxon>Eukaryota</taxon>
        <taxon>Metamonada</taxon>
        <taxon>Parabasalia</taxon>
        <taxon>Tritrichomonadida</taxon>
        <taxon>Tritrichomonadidae</taxon>
        <taxon>Tritrichomonas</taxon>
    </lineage>
</organism>
<feature type="signal peptide" evidence="2">
    <location>
        <begin position="1"/>
        <end position="15"/>
    </location>
</feature>
<dbReference type="Gene3D" id="3.80.10.10">
    <property type="entry name" value="Ribonuclease Inhibitor"/>
    <property type="match status" value="8"/>
</dbReference>
<keyword evidence="1" id="KW-1133">Transmembrane helix</keyword>
<dbReference type="PANTHER" id="PTHR45661">
    <property type="entry name" value="SURFACE ANTIGEN"/>
    <property type="match status" value="1"/>
</dbReference>
<dbReference type="Pfam" id="PF13306">
    <property type="entry name" value="LRR_5"/>
    <property type="match status" value="8"/>
</dbReference>
<gene>
    <name evidence="3" type="ORF">M9Y10_006462</name>
</gene>
<dbReference type="InterPro" id="IPR032675">
    <property type="entry name" value="LRR_dom_sf"/>
</dbReference>
<dbReference type="SUPFAM" id="SSF52058">
    <property type="entry name" value="L domain-like"/>
    <property type="match status" value="3"/>
</dbReference>
<protein>
    <recommendedName>
        <fullName evidence="5">Surface antigen BspA-like</fullName>
    </recommendedName>
</protein>
<comment type="caution">
    <text evidence="3">The sequence shown here is derived from an EMBL/GenBank/DDBJ whole genome shotgun (WGS) entry which is preliminary data.</text>
</comment>
<dbReference type="EMBL" id="JAPFFF010000012">
    <property type="protein sequence ID" value="KAK8876267.1"/>
    <property type="molecule type" value="Genomic_DNA"/>
</dbReference>
<dbReference type="PANTHER" id="PTHR45661:SF3">
    <property type="entry name" value="IG-LIKE DOMAIN-CONTAINING PROTEIN"/>
    <property type="match status" value="1"/>
</dbReference>
<evidence type="ECO:0008006" key="5">
    <source>
        <dbReference type="Google" id="ProtNLM"/>
    </source>
</evidence>
<dbReference type="Gene3D" id="3.40.50.12480">
    <property type="match status" value="1"/>
</dbReference>
<evidence type="ECO:0000313" key="3">
    <source>
        <dbReference type="EMBL" id="KAK8876267.1"/>
    </source>
</evidence>
<feature type="chain" id="PRO_5045477038" description="Surface antigen BspA-like" evidence="2">
    <location>
        <begin position="16"/>
        <end position="1585"/>
    </location>
</feature>
<dbReference type="InterPro" id="IPR026906">
    <property type="entry name" value="LRR_5"/>
</dbReference>
<accession>A0ABR2JE99</accession>
<proteinExistence type="predicted"/>
<keyword evidence="2" id="KW-0732">Signal</keyword>
<keyword evidence="1" id="KW-0472">Membrane</keyword>
<evidence type="ECO:0000256" key="2">
    <source>
        <dbReference type="SAM" id="SignalP"/>
    </source>
</evidence>
<name>A0ABR2JE99_9EUKA</name>
<evidence type="ECO:0000313" key="4">
    <source>
        <dbReference type="Proteomes" id="UP001470230"/>
    </source>
</evidence>
<sequence>MFFSSLFFFFSLTSSRFDREEKIHTTRGNCPTGNTVTLDVENNKPFYYADCNGLTSVTINEKSLTTHNDEPNYIAPYLFYGSGLTTVTFGDLTGLRIGEGAFANTRINYLDFAKVIGIPSTGENVPDIPGYIYIKEGAFFNCTAIGSLRFPAIVNEIGNSAFEGCTSLNPTFDARTSPAAPLTYGEFAFYRCSTIGNLALPASGTIGRYAFANCQNLVINSQNQLTASRIEEGAFDGCKSVNLDLSCSSVGKWAFRAREEKIVSNFRTTFYISFDEYSFAGFTINCDISFKYSSNYPYGIKNHAFEGCILNGRSFTLTTVRVGSYAFKDCTGLTNCPLTLEYCTIGEKAFENVRNSFTLTLKNSNGDTSSNFLGPYAFYNSGVTGSLNIPRGTTINDNAFANCVSLTGSLLVDHSSIPAYAFQNCKFAGPIRIIGSDIGESAFECTTTPMTFSELIIGQQWTNVKDFQEAVEFFPPNTIKRRAFYGVIVSNDLIIHSSIYEIEEYAFATARLNTHSEIKVFSTIIHPYAFSQCQTNAPNGFDLNLHSAQIKFHAFDGCNINNLKIDAKDQVKFDYDDSHPIDIQIEEQAFYHLNIGTLKVSEEYKIGVSSFAQCTFGKSIEIKAIEIGRTAFADCTSSGCAITIGNTNIEERAFENFGTITSLVFNGEGSSSCTIGPYAFRGTSFNHANTFELVIPSYYTSVGNADSSVTSDLADGSVFAGITTLHPAKLIINCPTIGNRCFEGCTGITNFELNEGLSRIGSYAFHNTGLTGPLVLPKSLENINLGAFQGLKGLGQITTYTDSGLEGIGPYAFQGSSISGTLQIPQGVGIIYSYAFESCTSLTSLIFYYKSDLTQIGQNAFANCNGLNCYLDIPKSVTTIGRYAFANCTTLRGHVTIDLGSQVGPYAFIGCGQFDGSTGYGEVNPIPSPSPDPNTGNTIYIQKIRDEAFRGLDILTELTLPSTVQEIGKSSFEDCTNLRTLVLSSSLHYIRERAFANAGISGELKIPSNVIRIEDSAFENCTNLRQVTFDTSSLETIGRNAFRRAGLNETLVIPYSSKNNFRVGDYAFANTQLAGPIFLYGGTLGDYVFEGCTNLGQTLHDDDYDCDYSVRIDGGTVGPYNFESCRNFRGTILLIDGSIRKRAFEGVRTTQPMNLVIDEGISGSSIGDRAFYGSTLRGPLSIPSGVSIGEEAFSHCESINTPLYIATNLVGEGAFSYSSFSGSLTFNSRYITGFDQTTFQNATGFTSLVLKSLQEVPDRAFYEMSSLTGVLEFPSNAQVIGKYAFYGCGFTKVNFSKSIKSIEIREGGLSGLTNLNESIKFPELSAPTTRANDKAIPNYMFYRNLNLLSYVIDDDIIEIGDYAFYGCSNLRMDLDFTSITKIGISAFEGCTSLTGPLVIPTGLKTIGDNAFSGCRGLSGSLTINVEGRGSGSSSASQTIIGAGAFRGCEGFKKGTLSFFIVNNEVARTSSYSLYGADYFLRIGNEAFKDCKFDDIFYNGRFEPDCDYDIGIKHTKAIHTSSNYANKSFCSYPLHKDKLSGGAIAGICIAVIVVVAAIVVVIIYLIIRNKRNKDQSEAEVEMNADP</sequence>
<evidence type="ECO:0000256" key="1">
    <source>
        <dbReference type="SAM" id="Phobius"/>
    </source>
</evidence>
<keyword evidence="4" id="KW-1185">Reference proteome</keyword>
<dbReference type="Proteomes" id="UP001470230">
    <property type="component" value="Unassembled WGS sequence"/>
</dbReference>
<keyword evidence="1" id="KW-0812">Transmembrane</keyword>
<dbReference type="InterPro" id="IPR053139">
    <property type="entry name" value="Surface_bspA-like"/>
</dbReference>
<feature type="transmembrane region" description="Helical" evidence="1">
    <location>
        <begin position="1542"/>
        <end position="1566"/>
    </location>
</feature>
<reference evidence="3 4" key="1">
    <citation type="submission" date="2024-04" db="EMBL/GenBank/DDBJ databases">
        <title>Tritrichomonas musculus Genome.</title>
        <authorList>
            <person name="Alves-Ferreira E."/>
            <person name="Grigg M."/>
            <person name="Lorenzi H."/>
            <person name="Galac M."/>
        </authorList>
    </citation>
    <scope>NUCLEOTIDE SEQUENCE [LARGE SCALE GENOMIC DNA]</scope>
    <source>
        <strain evidence="3 4">EAF2021</strain>
    </source>
</reference>